<gene>
    <name evidence="3" type="primary">HaOG214032</name>
    <name evidence="3" type="ORF">B5X24_HaOG214032</name>
</gene>
<organism evidence="3 4">
    <name type="scientific">Helicoverpa armigera</name>
    <name type="common">Cotton bollworm</name>
    <name type="synonym">Heliothis armigera</name>
    <dbReference type="NCBI Taxonomy" id="29058"/>
    <lineage>
        <taxon>Eukaryota</taxon>
        <taxon>Metazoa</taxon>
        <taxon>Ecdysozoa</taxon>
        <taxon>Arthropoda</taxon>
        <taxon>Hexapoda</taxon>
        <taxon>Insecta</taxon>
        <taxon>Pterygota</taxon>
        <taxon>Neoptera</taxon>
        <taxon>Endopterygota</taxon>
        <taxon>Lepidoptera</taxon>
        <taxon>Glossata</taxon>
        <taxon>Ditrysia</taxon>
        <taxon>Noctuoidea</taxon>
        <taxon>Noctuidae</taxon>
        <taxon>Heliothinae</taxon>
        <taxon>Helicoverpa</taxon>
    </lineage>
</organism>
<feature type="chain" id="PRO_5016086681" evidence="2">
    <location>
        <begin position="19"/>
        <end position="456"/>
    </location>
</feature>
<evidence type="ECO:0000256" key="1">
    <source>
        <dbReference type="SAM" id="MobiDB-lite"/>
    </source>
</evidence>
<keyword evidence="2" id="KW-0732">Signal</keyword>
<feature type="region of interest" description="Disordered" evidence="1">
    <location>
        <begin position="254"/>
        <end position="293"/>
    </location>
</feature>
<dbReference type="AlphaFoldDB" id="A0A2W1BE06"/>
<feature type="compositionally biased region" description="Basic residues" evidence="1">
    <location>
        <begin position="281"/>
        <end position="293"/>
    </location>
</feature>
<evidence type="ECO:0000313" key="4">
    <source>
        <dbReference type="Proteomes" id="UP000249218"/>
    </source>
</evidence>
<sequence length="456" mass="53503">MRYLYIFLLILSLSNIKGSVYTNLKDNVLRNAAMLDESKKDTGASKAPTGSMRYYQNKKQQDEKDKKSAQNKATVLKKVRTHEDTLNLGKDIASKMTENIDKRIAKEYFLMDPVLNELRHRRRRGLAKSKDFRRHKKQVEEEEPQTSSDLEMKFWLDEWDEHWMQKKFEALNSSQPRGDVVNMAAARPWAVPCGDPNQHDMPWGNCMLPPECDAEYRIYRGDSFCGRTAYVCCGLQVTNYDMYQGLDISFEGSSFSTDSNEKNAQTGSKEEDNKKKEAERNKRKRDRDRRKRKIRESIRRIVSEIQKILDRAYRNGTTQRKRKTKELKKFIELLKKQFRKDRKSIVNVHQVEMVKIDDGLQARLDQIGDMNENFMSNDTFRDIVVNGTVNKDKLAQYIRVHPELAKIFKNRRMGSIEVNPEKIEEPHDPGPLGEQLTRENKEPVIDYDVEYGMLYY</sequence>
<evidence type="ECO:0000313" key="3">
    <source>
        <dbReference type="EMBL" id="PZC71146.1"/>
    </source>
</evidence>
<accession>A0A2W1BE06</accession>
<feature type="compositionally biased region" description="Basic and acidic residues" evidence="1">
    <location>
        <begin position="268"/>
        <end position="280"/>
    </location>
</feature>
<evidence type="ECO:0000256" key="2">
    <source>
        <dbReference type="SAM" id="SignalP"/>
    </source>
</evidence>
<feature type="compositionally biased region" description="Basic and acidic residues" evidence="1">
    <location>
        <begin position="59"/>
        <end position="68"/>
    </location>
</feature>
<reference evidence="3 4" key="1">
    <citation type="journal article" date="2017" name="BMC Biol.">
        <title>Genomic innovations, transcriptional plasticity and gene loss underlying the evolution and divergence of two highly polyphagous and invasive Helicoverpa pest species.</title>
        <authorList>
            <person name="Pearce S.L."/>
            <person name="Clarke D.F."/>
            <person name="East P.D."/>
            <person name="Elfekih S."/>
            <person name="Gordon K.H."/>
            <person name="Jermiin L.S."/>
            <person name="McGaughran A."/>
            <person name="Oakeshott J.G."/>
            <person name="Papanikolaou A."/>
            <person name="Perera O.P."/>
            <person name="Rane R.V."/>
            <person name="Richards S."/>
            <person name="Tay W.T."/>
            <person name="Walsh T.K."/>
            <person name="Anderson A."/>
            <person name="Anderson C.J."/>
            <person name="Asgari S."/>
            <person name="Board P.G."/>
            <person name="Bretschneider A."/>
            <person name="Campbell P.M."/>
            <person name="Chertemps T."/>
            <person name="Christeller J.T."/>
            <person name="Coppin C.W."/>
            <person name="Downes S.J."/>
            <person name="Duan G."/>
            <person name="Farnsworth C.A."/>
            <person name="Good R.T."/>
            <person name="Han L.B."/>
            <person name="Han Y.C."/>
            <person name="Hatje K."/>
            <person name="Horne I."/>
            <person name="Huang Y.P."/>
            <person name="Hughes D.S."/>
            <person name="Jacquin-Joly E."/>
            <person name="James W."/>
            <person name="Jhangiani S."/>
            <person name="Kollmar M."/>
            <person name="Kuwar S.S."/>
            <person name="Li S."/>
            <person name="Liu N.Y."/>
            <person name="Maibeche M.T."/>
            <person name="Miller J.R."/>
            <person name="Montagne N."/>
            <person name="Perry T."/>
            <person name="Qu J."/>
            <person name="Song S.V."/>
            <person name="Sutton G.G."/>
            <person name="Vogel H."/>
            <person name="Walenz B.P."/>
            <person name="Xu W."/>
            <person name="Zhang H.J."/>
            <person name="Zou Z."/>
            <person name="Batterham P."/>
            <person name="Edwards O.R."/>
            <person name="Feyereisen R."/>
            <person name="Gibbs R.A."/>
            <person name="Heckel D.G."/>
            <person name="McGrath A."/>
            <person name="Robin C."/>
            <person name="Scherer S.E."/>
            <person name="Worley K.C."/>
            <person name="Wu Y.D."/>
        </authorList>
    </citation>
    <scope>NUCLEOTIDE SEQUENCE [LARGE SCALE GENOMIC DNA]</scope>
    <source>
        <strain evidence="3">Harm_GR_Male_#8</strain>
        <tissue evidence="3">Whole organism</tissue>
    </source>
</reference>
<feature type="region of interest" description="Disordered" evidence="1">
    <location>
        <begin position="40"/>
        <end position="72"/>
    </location>
</feature>
<feature type="compositionally biased region" description="Polar residues" evidence="1">
    <location>
        <begin position="254"/>
        <end position="267"/>
    </location>
</feature>
<keyword evidence="4" id="KW-1185">Reference proteome</keyword>
<feature type="signal peptide" evidence="2">
    <location>
        <begin position="1"/>
        <end position="18"/>
    </location>
</feature>
<dbReference type="EMBL" id="KZ150371">
    <property type="protein sequence ID" value="PZC71146.1"/>
    <property type="molecule type" value="Genomic_DNA"/>
</dbReference>
<proteinExistence type="predicted"/>
<protein>
    <submittedName>
        <fullName evidence="3">Uncharacterized protein</fullName>
    </submittedName>
</protein>
<dbReference type="OrthoDB" id="7432963at2759"/>
<name>A0A2W1BE06_HELAM</name>
<dbReference type="Proteomes" id="UP000249218">
    <property type="component" value="Unassembled WGS sequence"/>
</dbReference>